<protein>
    <recommendedName>
        <fullName evidence="1">Histone acetyltransferase Rv0428c-like SH3 domain-containing protein</fullName>
    </recommendedName>
</protein>
<feature type="domain" description="Histone acetyltransferase Rv0428c-like SH3" evidence="1">
    <location>
        <begin position="14"/>
        <end position="54"/>
    </location>
</feature>
<evidence type="ECO:0000313" key="2">
    <source>
        <dbReference type="EMBL" id="MCQ1949385.1"/>
    </source>
</evidence>
<evidence type="ECO:0000313" key="3">
    <source>
        <dbReference type="Proteomes" id="UP001206924"/>
    </source>
</evidence>
<dbReference type="RefSeq" id="WP_255865083.1">
    <property type="nucleotide sequence ID" value="NZ_CP104263.1"/>
</dbReference>
<accession>A0ABT1NNS1</accession>
<comment type="caution">
    <text evidence="2">The sequence shown here is derived from an EMBL/GenBank/DDBJ whole genome shotgun (WGS) entry which is preliminary data.</text>
</comment>
<reference evidence="2 3" key="1">
    <citation type="submission" date="2022-07" db="EMBL/GenBank/DDBJ databases">
        <title>Novel species in genus Arthrobacter.</title>
        <authorList>
            <person name="Liu Y."/>
        </authorList>
    </citation>
    <scope>NUCLEOTIDE SEQUENCE [LARGE SCALE GENOMIC DNA]</scope>
    <source>
        <strain evidence="3">zg-Y859</strain>
    </source>
</reference>
<keyword evidence="3" id="KW-1185">Reference proteome</keyword>
<dbReference type="Proteomes" id="UP001206924">
    <property type="component" value="Unassembled WGS sequence"/>
</dbReference>
<name>A0ABT1NNS1_9MICC</name>
<dbReference type="InterPro" id="IPR056934">
    <property type="entry name" value="SH3_Rv0428c"/>
</dbReference>
<sequence>MTHEEPAALLRGLRPGVRVVVRYRIDGGFTDALGTLSDVGTDGCTVSTRRGEVLIAYPLVTAAKTVPPAPPRRAARTRPL</sequence>
<proteinExistence type="predicted"/>
<dbReference type="EMBL" id="JANFLP010000006">
    <property type="protein sequence ID" value="MCQ1949385.1"/>
    <property type="molecule type" value="Genomic_DNA"/>
</dbReference>
<evidence type="ECO:0000259" key="1">
    <source>
        <dbReference type="Pfam" id="PF24551"/>
    </source>
</evidence>
<organism evidence="2 3">
    <name type="scientific">Arthrobacter jinronghuae</name>
    <dbReference type="NCBI Taxonomy" id="2964609"/>
    <lineage>
        <taxon>Bacteria</taxon>
        <taxon>Bacillati</taxon>
        <taxon>Actinomycetota</taxon>
        <taxon>Actinomycetes</taxon>
        <taxon>Micrococcales</taxon>
        <taxon>Micrococcaceae</taxon>
        <taxon>Arthrobacter</taxon>
    </lineage>
</organism>
<gene>
    <name evidence="2" type="ORF">NNX28_05500</name>
</gene>
<dbReference type="Pfam" id="PF24551">
    <property type="entry name" value="SH3_Rv0428c"/>
    <property type="match status" value="1"/>
</dbReference>